<dbReference type="Pfam" id="PF01145">
    <property type="entry name" value="Band_7"/>
    <property type="match status" value="1"/>
</dbReference>
<dbReference type="Proteomes" id="UP000270342">
    <property type="component" value="Unassembled WGS sequence"/>
</dbReference>
<feature type="transmembrane region" description="Helical" evidence="6">
    <location>
        <begin position="87"/>
        <end position="107"/>
    </location>
</feature>
<keyword evidence="10" id="KW-1185">Reference proteome</keyword>
<feature type="compositionally biased region" description="Low complexity" evidence="7">
    <location>
        <begin position="436"/>
        <end position="452"/>
    </location>
</feature>
<feature type="domain" description="Band 7" evidence="8">
    <location>
        <begin position="102"/>
        <end position="275"/>
    </location>
</feature>
<dbReference type="Gene3D" id="3.30.479.30">
    <property type="entry name" value="Band 7 domain"/>
    <property type="match status" value="1"/>
</dbReference>
<dbReference type="RefSeq" id="WP_121087559.1">
    <property type="nucleotide sequence ID" value="NZ_RBZU01000005.1"/>
</dbReference>
<feature type="compositionally biased region" description="Low complexity" evidence="7">
    <location>
        <begin position="404"/>
        <end position="428"/>
    </location>
</feature>
<comment type="subunit">
    <text evidence="6">HflC and HflK may interact to form a multimeric complex.</text>
</comment>
<dbReference type="GO" id="GO:0006508">
    <property type="term" value="P:proteolysis"/>
    <property type="evidence" value="ECO:0007669"/>
    <property type="project" value="UniProtKB-KW"/>
</dbReference>
<dbReference type="Pfam" id="PF12221">
    <property type="entry name" value="HflK_N"/>
    <property type="match status" value="1"/>
</dbReference>
<dbReference type="GO" id="GO:0008233">
    <property type="term" value="F:peptidase activity"/>
    <property type="evidence" value="ECO:0007669"/>
    <property type="project" value="UniProtKB-KW"/>
</dbReference>
<dbReference type="AlphaFoldDB" id="A0A494XWC9"/>
<evidence type="ECO:0000256" key="4">
    <source>
        <dbReference type="ARBA" id="ARBA00022989"/>
    </source>
</evidence>
<keyword evidence="4 6" id="KW-1133">Transmembrane helix</keyword>
<evidence type="ECO:0000259" key="8">
    <source>
        <dbReference type="SMART" id="SM00244"/>
    </source>
</evidence>
<evidence type="ECO:0000256" key="7">
    <source>
        <dbReference type="SAM" id="MobiDB-lite"/>
    </source>
</evidence>
<keyword evidence="9" id="KW-0645">Protease</keyword>
<dbReference type="PANTHER" id="PTHR43327">
    <property type="entry name" value="STOMATIN-LIKE PROTEIN 2, MITOCHONDRIAL"/>
    <property type="match status" value="1"/>
</dbReference>
<keyword evidence="3 6" id="KW-0812">Transmembrane</keyword>
<proteinExistence type="inferred from homology"/>
<dbReference type="InterPro" id="IPR020980">
    <property type="entry name" value="Membrane_HflK_N"/>
</dbReference>
<evidence type="ECO:0000256" key="6">
    <source>
        <dbReference type="RuleBase" id="RU364113"/>
    </source>
</evidence>
<dbReference type="OrthoDB" id="9779595at2"/>
<dbReference type="SUPFAM" id="SSF117892">
    <property type="entry name" value="Band 7/SPFH domain"/>
    <property type="match status" value="1"/>
</dbReference>
<dbReference type="EMBL" id="RBZU01000005">
    <property type="protein sequence ID" value="RKP54868.1"/>
    <property type="molecule type" value="Genomic_DNA"/>
</dbReference>
<dbReference type="PANTHER" id="PTHR43327:SF2">
    <property type="entry name" value="MODULATOR OF FTSH PROTEASE HFLK"/>
    <property type="match status" value="1"/>
</dbReference>
<comment type="function">
    <text evidence="6">HflC and HflK could encode or regulate a protease.</text>
</comment>
<dbReference type="GO" id="GO:0016020">
    <property type="term" value="C:membrane"/>
    <property type="evidence" value="ECO:0007669"/>
    <property type="project" value="UniProtKB-SubCell"/>
</dbReference>
<dbReference type="InterPro" id="IPR036013">
    <property type="entry name" value="Band_7/SPFH_dom_sf"/>
</dbReference>
<dbReference type="InterPro" id="IPR010201">
    <property type="entry name" value="HflK"/>
</dbReference>
<name>A0A494XWC9_9BURK</name>
<organism evidence="9 10">
    <name type="scientific">Pararobbsia silviterrae</name>
    <dbReference type="NCBI Taxonomy" id="1792498"/>
    <lineage>
        <taxon>Bacteria</taxon>
        <taxon>Pseudomonadati</taxon>
        <taxon>Pseudomonadota</taxon>
        <taxon>Betaproteobacteria</taxon>
        <taxon>Burkholderiales</taxon>
        <taxon>Burkholderiaceae</taxon>
        <taxon>Pararobbsia</taxon>
    </lineage>
</organism>
<evidence type="ECO:0000256" key="2">
    <source>
        <dbReference type="ARBA" id="ARBA00006971"/>
    </source>
</evidence>
<dbReference type="CDD" id="cd03404">
    <property type="entry name" value="SPFH_HflK"/>
    <property type="match status" value="1"/>
</dbReference>
<comment type="caution">
    <text evidence="9">The sequence shown here is derived from an EMBL/GenBank/DDBJ whole genome shotgun (WGS) entry which is preliminary data.</text>
</comment>
<accession>A0A494XWC9</accession>
<feature type="compositionally biased region" description="Basic and acidic residues" evidence="7">
    <location>
        <begin position="470"/>
        <end position="487"/>
    </location>
</feature>
<dbReference type="NCBIfam" id="TIGR01933">
    <property type="entry name" value="hflK"/>
    <property type="match status" value="1"/>
</dbReference>
<evidence type="ECO:0000256" key="1">
    <source>
        <dbReference type="ARBA" id="ARBA00004167"/>
    </source>
</evidence>
<feature type="region of interest" description="Disordered" evidence="7">
    <location>
        <begin position="404"/>
        <end position="487"/>
    </location>
</feature>
<sequence length="487" mass="50559">MLNNEQRNRWTRVPGRQTRQSTAVFAMNDPRGGRDGGGQGPRDPQGGPPDLEELWRDFNRRLSRVFGRRGGGGSAPSPRRGHTGRNASLIVVGLVIAVWLGNGVFVVPDGQAGVVMRFGQFRHTTAAGVQWRLPYPIESDEIVNVSQVRSVDIGRANVVPSTDMKDASMLTRDGDIVDVRFTVQFRISDARAFLFNDVDPETAVTQAAQVAVRATVGGQTLDALVGGAHGELATQLQASIQASLDRYEAGIAIIGVTVQGVQAPDQVQAAYADATKAQSDSDKLKADARAYADSILPKARLDAASAVQAAGEYSVNVVTEAKAQTQRFAQALADYQKAPAVVRERMYIDTMQDIYTHATKVLVDTHSGNSTVYLPLDKLLAANGAPTKTTGAAAGATVVPPASGANPAAPGADASGTGASGSDTSGTGASSGSGAGAAEPASDSAAAASAATVPPPVTVSPAAPDTGASTEDRSQLFRSRDASKDIR</sequence>
<protein>
    <recommendedName>
        <fullName evidence="6">Protein HflK</fullName>
    </recommendedName>
</protein>
<reference evidence="9 10" key="1">
    <citation type="submission" date="2018-10" db="EMBL/GenBank/DDBJ databases">
        <title>Robbsia sp. DHC34, isolated from soil.</title>
        <authorList>
            <person name="Gao Z.-H."/>
            <person name="Qiu L.-H."/>
        </authorList>
    </citation>
    <scope>NUCLEOTIDE SEQUENCE [LARGE SCALE GENOMIC DNA]</scope>
    <source>
        <strain evidence="9 10">DHC34</strain>
    </source>
</reference>
<comment type="similarity">
    <text evidence="2 6">Belongs to the band 7/mec-2 family. HflK subfamily.</text>
</comment>
<keyword evidence="5 6" id="KW-0472">Membrane</keyword>
<evidence type="ECO:0000256" key="5">
    <source>
        <dbReference type="ARBA" id="ARBA00023136"/>
    </source>
</evidence>
<dbReference type="InterPro" id="IPR050710">
    <property type="entry name" value="Band7/mec-2_domain"/>
</dbReference>
<evidence type="ECO:0000256" key="3">
    <source>
        <dbReference type="ARBA" id="ARBA00022692"/>
    </source>
</evidence>
<comment type="subcellular location">
    <subcellularLocation>
        <location evidence="1">Membrane</location>
        <topology evidence="1">Single-pass membrane protein</topology>
    </subcellularLocation>
</comment>
<dbReference type="SMART" id="SM00244">
    <property type="entry name" value="PHB"/>
    <property type="match status" value="1"/>
</dbReference>
<dbReference type="InterPro" id="IPR001107">
    <property type="entry name" value="Band_7"/>
</dbReference>
<feature type="region of interest" description="Disordered" evidence="7">
    <location>
        <begin position="1"/>
        <end position="53"/>
    </location>
</feature>
<keyword evidence="9" id="KW-0378">Hydrolase</keyword>
<evidence type="ECO:0000313" key="9">
    <source>
        <dbReference type="EMBL" id="RKP54868.1"/>
    </source>
</evidence>
<gene>
    <name evidence="9" type="primary">hflK</name>
    <name evidence="9" type="ORF">D7S86_13135</name>
</gene>
<evidence type="ECO:0000313" key="10">
    <source>
        <dbReference type="Proteomes" id="UP000270342"/>
    </source>
</evidence>